<dbReference type="InParanoid" id="A0A7J7CR67"/>
<evidence type="ECO:0000313" key="3">
    <source>
        <dbReference type="Proteomes" id="UP000593562"/>
    </source>
</evidence>
<sequence>MAGEAVAVKFMKPKFRPQAIDIQAAAFWGVAAATTAIWIVQPFGWLKKTFFEKPEPEGK</sequence>
<feature type="transmembrane region" description="Helical" evidence="1">
    <location>
        <begin position="20"/>
        <end position="40"/>
    </location>
</feature>
<gene>
    <name evidence="2" type="ORF">HS088_TW14G00641</name>
</gene>
<evidence type="ECO:0008006" key="4">
    <source>
        <dbReference type="Google" id="ProtNLM"/>
    </source>
</evidence>
<name>A0A7J7CR67_TRIWF</name>
<dbReference type="Proteomes" id="UP000593562">
    <property type="component" value="Unassembled WGS sequence"/>
</dbReference>
<protein>
    <recommendedName>
        <fullName evidence="4">Ubiquinol-cytochrome c reductase complex 6.7 kDa protein</fullName>
    </recommendedName>
</protein>
<keyword evidence="1" id="KW-0812">Transmembrane</keyword>
<evidence type="ECO:0000313" key="2">
    <source>
        <dbReference type="EMBL" id="KAF5736498.1"/>
    </source>
</evidence>
<comment type="caution">
    <text evidence="2">The sequence shown here is derived from an EMBL/GenBank/DDBJ whole genome shotgun (WGS) entry which is preliminary data.</text>
</comment>
<dbReference type="FunCoup" id="A0A7J7CR67">
    <property type="interactions" value="455"/>
</dbReference>
<keyword evidence="1" id="KW-0472">Membrane</keyword>
<proteinExistence type="predicted"/>
<organism evidence="2 3">
    <name type="scientific">Tripterygium wilfordii</name>
    <name type="common">Thunder God vine</name>
    <dbReference type="NCBI Taxonomy" id="458696"/>
    <lineage>
        <taxon>Eukaryota</taxon>
        <taxon>Viridiplantae</taxon>
        <taxon>Streptophyta</taxon>
        <taxon>Embryophyta</taxon>
        <taxon>Tracheophyta</taxon>
        <taxon>Spermatophyta</taxon>
        <taxon>Magnoliopsida</taxon>
        <taxon>eudicotyledons</taxon>
        <taxon>Gunneridae</taxon>
        <taxon>Pentapetalae</taxon>
        <taxon>rosids</taxon>
        <taxon>fabids</taxon>
        <taxon>Celastrales</taxon>
        <taxon>Celastraceae</taxon>
        <taxon>Tripterygium</taxon>
    </lineage>
</organism>
<evidence type="ECO:0000256" key="1">
    <source>
        <dbReference type="SAM" id="Phobius"/>
    </source>
</evidence>
<keyword evidence="1" id="KW-1133">Transmembrane helix</keyword>
<reference evidence="2 3" key="1">
    <citation type="journal article" date="2020" name="Nat. Commun.">
        <title>Genome of Tripterygium wilfordii and identification of cytochrome P450 involved in triptolide biosynthesis.</title>
        <authorList>
            <person name="Tu L."/>
            <person name="Su P."/>
            <person name="Zhang Z."/>
            <person name="Gao L."/>
            <person name="Wang J."/>
            <person name="Hu T."/>
            <person name="Zhou J."/>
            <person name="Zhang Y."/>
            <person name="Zhao Y."/>
            <person name="Liu Y."/>
            <person name="Song Y."/>
            <person name="Tong Y."/>
            <person name="Lu Y."/>
            <person name="Yang J."/>
            <person name="Xu C."/>
            <person name="Jia M."/>
            <person name="Peters R.J."/>
            <person name="Huang L."/>
            <person name="Gao W."/>
        </authorList>
    </citation>
    <scope>NUCLEOTIDE SEQUENCE [LARGE SCALE GENOMIC DNA]</scope>
    <source>
        <strain evidence="3">cv. XIE 37</strain>
        <tissue evidence="2">Leaf</tissue>
    </source>
</reference>
<dbReference type="EMBL" id="JAAARO010000014">
    <property type="protein sequence ID" value="KAF5736498.1"/>
    <property type="molecule type" value="Genomic_DNA"/>
</dbReference>
<keyword evidence="3" id="KW-1185">Reference proteome</keyword>
<dbReference type="AlphaFoldDB" id="A0A7J7CR67"/>
<accession>A0A7J7CR67</accession>